<feature type="non-terminal residue" evidence="2">
    <location>
        <position position="518"/>
    </location>
</feature>
<dbReference type="InterPro" id="IPR022409">
    <property type="entry name" value="PKD/Chitinase_dom"/>
</dbReference>
<gene>
    <name evidence="2" type="ORF">EGW08_019540</name>
</gene>
<dbReference type="Pfam" id="PF00801">
    <property type="entry name" value="PKD"/>
    <property type="match status" value="1"/>
</dbReference>
<dbReference type="CDD" id="cd00146">
    <property type="entry name" value="PKD"/>
    <property type="match status" value="1"/>
</dbReference>
<organism evidence="2 3">
    <name type="scientific">Elysia chlorotica</name>
    <name type="common">Eastern emerald elysia</name>
    <name type="synonym">Sea slug</name>
    <dbReference type="NCBI Taxonomy" id="188477"/>
    <lineage>
        <taxon>Eukaryota</taxon>
        <taxon>Metazoa</taxon>
        <taxon>Spiralia</taxon>
        <taxon>Lophotrochozoa</taxon>
        <taxon>Mollusca</taxon>
        <taxon>Gastropoda</taxon>
        <taxon>Heterobranchia</taxon>
        <taxon>Euthyneura</taxon>
        <taxon>Panpulmonata</taxon>
        <taxon>Sacoglossa</taxon>
        <taxon>Placobranchoidea</taxon>
        <taxon>Plakobranchidae</taxon>
        <taxon>Elysia</taxon>
    </lineage>
</organism>
<dbReference type="PROSITE" id="PS50093">
    <property type="entry name" value="PKD"/>
    <property type="match status" value="1"/>
</dbReference>
<evidence type="ECO:0000313" key="3">
    <source>
        <dbReference type="Proteomes" id="UP000271974"/>
    </source>
</evidence>
<dbReference type="InterPro" id="IPR013783">
    <property type="entry name" value="Ig-like_fold"/>
</dbReference>
<dbReference type="OrthoDB" id="6145638at2759"/>
<reference evidence="2 3" key="1">
    <citation type="submission" date="2019-01" db="EMBL/GenBank/DDBJ databases">
        <title>A draft genome assembly of the solar-powered sea slug Elysia chlorotica.</title>
        <authorList>
            <person name="Cai H."/>
            <person name="Li Q."/>
            <person name="Fang X."/>
            <person name="Li J."/>
            <person name="Curtis N.E."/>
            <person name="Altenburger A."/>
            <person name="Shibata T."/>
            <person name="Feng M."/>
            <person name="Maeda T."/>
            <person name="Schwartz J.A."/>
            <person name="Shigenobu S."/>
            <person name="Lundholm N."/>
            <person name="Nishiyama T."/>
            <person name="Yang H."/>
            <person name="Hasebe M."/>
            <person name="Li S."/>
            <person name="Pierce S.K."/>
            <person name="Wang J."/>
        </authorList>
    </citation>
    <scope>NUCLEOTIDE SEQUENCE [LARGE SCALE GENOMIC DNA]</scope>
    <source>
        <strain evidence="2">EC2010</strain>
        <tissue evidence="2">Whole organism of an adult</tissue>
    </source>
</reference>
<protein>
    <recommendedName>
        <fullName evidence="1">PKD domain-containing protein</fullName>
    </recommendedName>
</protein>
<dbReference type="InterPro" id="IPR035986">
    <property type="entry name" value="PKD_dom_sf"/>
</dbReference>
<feature type="domain" description="PKD" evidence="1">
    <location>
        <begin position="180"/>
        <end position="231"/>
    </location>
</feature>
<accession>A0A3S0Z7U7</accession>
<evidence type="ECO:0000313" key="2">
    <source>
        <dbReference type="EMBL" id="RUS72704.1"/>
    </source>
</evidence>
<dbReference type="Proteomes" id="UP000271974">
    <property type="component" value="Unassembled WGS sequence"/>
</dbReference>
<dbReference type="AlphaFoldDB" id="A0A3S0Z7U7"/>
<dbReference type="EMBL" id="RQTK01001030">
    <property type="protein sequence ID" value="RUS72704.1"/>
    <property type="molecule type" value="Genomic_DNA"/>
</dbReference>
<comment type="caution">
    <text evidence="2">The sequence shown here is derived from an EMBL/GenBank/DDBJ whole genome shotgun (WGS) entry which is preliminary data.</text>
</comment>
<dbReference type="Gene3D" id="2.60.40.10">
    <property type="entry name" value="Immunoglobulins"/>
    <property type="match status" value="1"/>
</dbReference>
<proteinExistence type="predicted"/>
<dbReference type="InterPro" id="IPR000601">
    <property type="entry name" value="PKD_dom"/>
</dbReference>
<dbReference type="STRING" id="188477.A0A3S0Z7U7"/>
<keyword evidence="3" id="KW-1185">Reference proteome</keyword>
<dbReference type="SUPFAM" id="SSF49299">
    <property type="entry name" value="PKD domain"/>
    <property type="match status" value="2"/>
</dbReference>
<evidence type="ECO:0000259" key="1">
    <source>
        <dbReference type="PROSITE" id="PS50093"/>
    </source>
</evidence>
<sequence>MLVIYDKQNKVANSFSFYNEPTVYSSESQASIQEPLIFTYFEDDQELFQSSYSPSGCYVDLNSYPHWCLGNLSRCDQGIGVIAQIRLDGAVSPDKPTEVLLSSGGHSPNGNGFYISRALSDQFTIGVTYGDKSWRTTVRLISGSDLFLGFTWKESSGLLVYIDGLHVSKPQTKNSYTKPGEDILFSASLGLDNVGVIYRFEFDDGITVITTSPTVSHSWLLAGTHHVNVTARLGIVTVTGELQVVVEDVDEGQPPDVVGLAVGHDDKESLTARSSVKMFDEHKVQCSLTYGDGDVADVQSVEVGDDFNISTFGNDKFLKTLTVKLDNTAIGFQMKERSLVSVDTDRLVAGADNVVTLSSNSLALDRHVLSVRQPVQRPQIIAETTSGAWDLTAIFTIQLDKSDHVWMSIDYGNSEPTKVMYLPAIEREIQLRDSAVYSSLGDYRLRVRLENEISSSENTLDISVEVPIASLSVVTHNITSLQEDAFFTLDVNMGSFPPQKVEFIVDFDDGYTTQIFYR</sequence>
<name>A0A3S0Z7U7_ELYCH</name>
<dbReference type="SMART" id="SM00089">
    <property type="entry name" value="PKD"/>
    <property type="match status" value="1"/>
</dbReference>